<dbReference type="PANTHER" id="PTHR24342:SF21">
    <property type="entry name" value="TRIO RHO GUANINE NUCLEOTIDE EXCHANGE FACTOR"/>
    <property type="match status" value="1"/>
</dbReference>
<evidence type="ECO:0000256" key="4">
    <source>
        <dbReference type="ARBA" id="ARBA00022777"/>
    </source>
</evidence>
<keyword evidence="3" id="KW-0547">Nucleotide-binding</keyword>
<dbReference type="STRING" id="1676925.ENSPKIP00000003970"/>
<organism evidence="7 8">
    <name type="scientific">Paramormyrops kingsleyae</name>
    <dbReference type="NCBI Taxonomy" id="1676925"/>
    <lineage>
        <taxon>Eukaryota</taxon>
        <taxon>Metazoa</taxon>
        <taxon>Chordata</taxon>
        <taxon>Craniata</taxon>
        <taxon>Vertebrata</taxon>
        <taxon>Euteleostomi</taxon>
        <taxon>Actinopterygii</taxon>
        <taxon>Neopterygii</taxon>
        <taxon>Teleostei</taxon>
        <taxon>Osteoglossocephala</taxon>
        <taxon>Osteoglossomorpha</taxon>
        <taxon>Osteoglossiformes</taxon>
        <taxon>Mormyridae</taxon>
        <taxon>Paramormyrops</taxon>
    </lineage>
</organism>
<keyword evidence="2" id="KW-0808">Transferase</keyword>
<evidence type="ECO:0000256" key="1">
    <source>
        <dbReference type="ARBA" id="ARBA00022527"/>
    </source>
</evidence>
<dbReference type="GO" id="GO:0005634">
    <property type="term" value="C:nucleus"/>
    <property type="evidence" value="ECO:0007669"/>
    <property type="project" value="TreeGrafter"/>
</dbReference>
<dbReference type="InterPro" id="IPR011009">
    <property type="entry name" value="Kinase-like_dom_sf"/>
</dbReference>
<evidence type="ECO:0000256" key="3">
    <source>
        <dbReference type="ARBA" id="ARBA00022741"/>
    </source>
</evidence>
<dbReference type="PANTHER" id="PTHR24342">
    <property type="entry name" value="SERINE/THREONINE-PROTEIN KINASE 17"/>
    <property type="match status" value="1"/>
</dbReference>
<dbReference type="Proteomes" id="UP000261540">
    <property type="component" value="Unplaced"/>
</dbReference>
<sequence length="248" mass="26806">FVAISVISVNLSKLLMEQVMNNTSEILMSCLFIIESSVPFLALHMSLSHLVIESSCEGISNALPFPVSHQPENVLVDQMSGQPVVRLVDFGDAVQLSSNPYVHPLLGSPEFAAPELILGQPACLASDIWSLGVVGYVILSGASPFLDESLEETCLNVCRLDFSFPEDYFRGVSRAAKDFTCSLLQGSPTKRPSAALCLMLCHHLHRQKAHCTVLPLPPVTKPCLQPPSAAQCPLLPGPPRSGICPWCE</sequence>
<dbReference type="Gene3D" id="1.10.510.10">
    <property type="entry name" value="Transferase(Phosphotransferase) domain 1"/>
    <property type="match status" value="1"/>
</dbReference>
<keyword evidence="4" id="KW-0418">Kinase</keyword>
<dbReference type="PROSITE" id="PS50011">
    <property type="entry name" value="PROTEIN_KINASE_DOM"/>
    <property type="match status" value="1"/>
</dbReference>
<keyword evidence="8" id="KW-1185">Reference proteome</keyword>
<dbReference type="Ensembl" id="ENSPKIT00000027941.1">
    <property type="protein sequence ID" value="ENSPKIP00000003970.1"/>
    <property type="gene ID" value="ENSPKIG00000021262.1"/>
</dbReference>
<evidence type="ECO:0000313" key="7">
    <source>
        <dbReference type="Ensembl" id="ENSPKIP00000003970.1"/>
    </source>
</evidence>
<dbReference type="SUPFAM" id="SSF56112">
    <property type="entry name" value="Protein kinase-like (PK-like)"/>
    <property type="match status" value="1"/>
</dbReference>
<evidence type="ECO:0000256" key="2">
    <source>
        <dbReference type="ARBA" id="ARBA00022679"/>
    </source>
</evidence>
<proteinExistence type="predicted"/>
<dbReference type="AlphaFoldDB" id="A0A3B3QED4"/>
<evidence type="ECO:0000256" key="5">
    <source>
        <dbReference type="ARBA" id="ARBA00022840"/>
    </source>
</evidence>
<dbReference type="Pfam" id="PF00069">
    <property type="entry name" value="Pkinase"/>
    <property type="match status" value="1"/>
</dbReference>
<dbReference type="GO" id="GO:0005524">
    <property type="term" value="F:ATP binding"/>
    <property type="evidence" value="ECO:0007669"/>
    <property type="project" value="UniProtKB-KW"/>
</dbReference>
<feature type="domain" description="Protein kinase" evidence="6">
    <location>
        <begin position="1"/>
        <end position="205"/>
    </location>
</feature>
<dbReference type="GO" id="GO:0035556">
    <property type="term" value="P:intracellular signal transduction"/>
    <property type="evidence" value="ECO:0007669"/>
    <property type="project" value="TreeGrafter"/>
</dbReference>
<dbReference type="SMART" id="SM00220">
    <property type="entry name" value="S_TKc"/>
    <property type="match status" value="1"/>
</dbReference>
<accession>A0A3B3QED4</accession>
<dbReference type="GO" id="GO:0004674">
    <property type="term" value="F:protein serine/threonine kinase activity"/>
    <property type="evidence" value="ECO:0007669"/>
    <property type="project" value="UniProtKB-KW"/>
</dbReference>
<evidence type="ECO:0000259" key="6">
    <source>
        <dbReference type="PROSITE" id="PS50011"/>
    </source>
</evidence>
<dbReference type="InterPro" id="IPR000719">
    <property type="entry name" value="Prot_kinase_dom"/>
</dbReference>
<keyword evidence="1" id="KW-0723">Serine/threonine-protein kinase</keyword>
<protein>
    <recommendedName>
        <fullName evidence="6">Protein kinase domain-containing protein</fullName>
    </recommendedName>
</protein>
<dbReference type="GeneTree" id="ENSGT00940000166969"/>
<reference evidence="7" key="1">
    <citation type="submission" date="2025-08" db="UniProtKB">
        <authorList>
            <consortium name="Ensembl"/>
        </authorList>
    </citation>
    <scope>IDENTIFICATION</scope>
</reference>
<keyword evidence="5" id="KW-0067">ATP-binding</keyword>
<evidence type="ECO:0000313" key="8">
    <source>
        <dbReference type="Proteomes" id="UP000261540"/>
    </source>
</evidence>
<name>A0A3B3QED4_9TELE</name>
<dbReference type="GO" id="GO:0043065">
    <property type="term" value="P:positive regulation of apoptotic process"/>
    <property type="evidence" value="ECO:0007669"/>
    <property type="project" value="TreeGrafter"/>
</dbReference>
<reference evidence="7" key="2">
    <citation type="submission" date="2025-09" db="UniProtKB">
        <authorList>
            <consortium name="Ensembl"/>
        </authorList>
    </citation>
    <scope>IDENTIFICATION</scope>
</reference>